<evidence type="ECO:0000313" key="3">
    <source>
        <dbReference type="EMBL" id="RPE72930.1"/>
    </source>
</evidence>
<dbReference type="SMART" id="SM00852">
    <property type="entry name" value="MoCF_biosynth"/>
    <property type="match status" value="1"/>
</dbReference>
<dbReference type="SUPFAM" id="SSF53218">
    <property type="entry name" value="Molybdenum cofactor biosynthesis proteins"/>
    <property type="match status" value="1"/>
</dbReference>
<evidence type="ECO:0000256" key="1">
    <source>
        <dbReference type="SAM" id="MobiDB-lite"/>
    </source>
</evidence>
<protein>
    <submittedName>
        <fullName evidence="3">Molybdopterin-biosynthesis enzyme MoeA-like protein</fullName>
    </submittedName>
</protein>
<dbReference type="Proteomes" id="UP000272193">
    <property type="component" value="Unassembled WGS sequence"/>
</dbReference>
<sequence>MNPKPHDLSTPHPPPPLPAESRSPGFGLIVIGDEILSGKRADKHLGKVIELLGARGLALAWAEYVGDDPVRITAVLRRAFASGDAVFSTGGIGATPDDHTRQCAARALGVPLALHAEAAELIRQRMREIAAEKGEPYDPDRAENEHRLNMAVFPVGARLIPNPYNRIAGFSCAGPGGGMVHFVPGFPVMAWPMIEWVLDHHYSDRFQRGGWVERSLVVFDAMEATLTPLMQRIEAEHPAVKVFSLPSVDHPQWGRHIELGLKGSPEAVEQAWPALVDGLKAFAARIGPEVVRKI</sequence>
<feature type="domain" description="MoaB/Mog" evidence="2">
    <location>
        <begin position="27"/>
        <end position="205"/>
    </location>
</feature>
<gene>
    <name evidence="3" type="ORF">EDC62_0638</name>
</gene>
<dbReference type="Gene3D" id="3.40.980.10">
    <property type="entry name" value="MoaB/Mog-like domain"/>
    <property type="match status" value="1"/>
</dbReference>
<evidence type="ECO:0000313" key="4">
    <source>
        <dbReference type="Proteomes" id="UP000272193"/>
    </source>
</evidence>
<dbReference type="InterPro" id="IPR001453">
    <property type="entry name" value="MoaB/Mog_dom"/>
</dbReference>
<dbReference type="CDD" id="cd00885">
    <property type="entry name" value="cinA"/>
    <property type="match status" value="1"/>
</dbReference>
<name>A0A3N4VG92_9BURK</name>
<organism evidence="3 4">
    <name type="scientific">Tibeticola sediminis</name>
    <dbReference type="NCBI Taxonomy" id="1917811"/>
    <lineage>
        <taxon>Bacteria</taxon>
        <taxon>Pseudomonadati</taxon>
        <taxon>Pseudomonadota</taxon>
        <taxon>Betaproteobacteria</taxon>
        <taxon>Burkholderiales</taxon>
        <taxon>Comamonadaceae</taxon>
        <taxon>Tibeticola</taxon>
    </lineage>
</organism>
<reference evidence="3 4" key="1">
    <citation type="submission" date="2018-11" db="EMBL/GenBank/DDBJ databases">
        <title>Genomic Encyclopedia of Type Strains, Phase IV (KMG-IV): sequencing the most valuable type-strain genomes for metagenomic binning, comparative biology and taxonomic classification.</title>
        <authorList>
            <person name="Goeker M."/>
        </authorList>
    </citation>
    <scope>NUCLEOTIDE SEQUENCE [LARGE SCALE GENOMIC DNA]</scope>
    <source>
        <strain evidence="3 4">DSM 101684</strain>
    </source>
</reference>
<dbReference type="InterPro" id="IPR036425">
    <property type="entry name" value="MoaB/Mog-like_dom_sf"/>
</dbReference>
<proteinExistence type="predicted"/>
<dbReference type="RefSeq" id="WP_124220362.1">
    <property type="nucleotide sequence ID" value="NZ_RKQL01000001.1"/>
</dbReference>
<dbReference type="PANTHER" id="PTHR13939">
    <property type="entry name" value="NICOTINAMIDE-NUCLEOTIDE AMIDOHYDROLASE PNCC"/>
    <property type="match status" value="1"/>
</dbReference>
<dbReference type="OrthoDB" id="9801454at2"/>
<dbReference type="Pfam" id="PF00994">
    <property type="entry name" value="MoCF_biosynth"/>
    <property type="match status" value="1"/>
</dbReference>
<evidence type="ECO:0000259" key="2">
    <source>
        <dbReference type="SMART" id="SM00852"/>
    </source>
</evidence>
<comment type="caution">
    <text evidence="3">The sequence shown here is derived from an EMBL/GenBank/DDBJ whole genome shotgun (WGS) entry which is preliminary data.</text>
</comment>
<keyword evidence="4" id="KW-1185">Reference proteome</keyword>
<dbReference type="InterPro" id="IPR050101">
    <property type="entry name" value="CinA"/>
</dbReference>
<feature type="region of interest" description="Disordered" evidence="1">
    <location>
        <begin position="1"/>
        <end position="23"/>
    </location>
</feature>
<dbReference type="EMBL" id="RKQL01000001">
    <property type="protein sequence ID" value="RPE72930.1"/>
    <property type="molecule type" value="Genomic_DNA"/>
</dbReference>
<accession>A0A3N4VG92</accession>
<dbReference type="AlphaFoldDB" id="A0A3N4VG92"/>
<dbReference type="PANTHER" id="PTHR13939:SF0">
    <property type="entry name" value="NMN AMIDOHYDROLASE-LIKE PROTEIN YFAY"/>
    <property type="match status" value="1"/>
</dbReference>